<accession>A0A4R8S258</accession>
<dbReference type="Proteomes" id="UP000295117">
    <property type="component" value="Unassembled WGS sequence"/>
</dbReference>
<evidence type="ECO:0000256" key="1">
    <source>
        <dbReference type="ARBA" id="ARBA00022737"/>
    </source>
</evidence>
<protein>
    <submittedName>
        <fullName evidence="3">Regulator of chromosome condensation (RCC1) repeat protein</fullName>
    </submittedName>
</protein>
<dbReference type="InterPro" id="IPR000408">
    <property type="entry name" value="Reg_chr_condens"/>
</dbReference>
<organism evidence="3 4">
    <name type="scientific">Mycobacteroides salmoniphilum</name>
    <dbReference type="NCBI Taxonomy" id="404941"/>
    <lineage>
        <taxon>Bacteria</taxon>
        <taxon>Bacillati</taxon>
        <taxon>Actinomycetota</taxon>
        <taxon>Actinomycetes</taxon>
        <taxon>Mycobacteriales</taxon>
        <taxon>Mycobacteriaceae</taxon>
        <taxon>Mycobacteroides</taxon>
    </lineage>
</organism>
<gene>
    <name evidence="3" type="ORF">DE4585_02030</name>
</gene>
<reference evidence="3 4" key="1">
    <citation type="journal article" date="2019" name="Sci. Rep.">
        <title>Extended insight into the Mycobacterium chelonae-abscessus complex through whole genome sequencing of Mycobacterium salmoniphilum outbreak and Mycobacterium salmoniphilum-like strains.</title>
        <authorList>
            <person name="Behra P.R.K."/>
            <person name="Das S."/>
            <person name="Pettersson B.M.F."/>
            <person name="Shirreff L."/>
            <person name="DuCote T."/>
            <person name="Jacobsson K.G."/>
            <person name="Ennis D.G."/>
            <person name="Kirsebom L.A."/>
        </authorList>
    </citation>
    <scope>NUCLEOTIDE SEQUENCE [LARGE SCALE GENOMIC DNA]</scope>
    <source>
        <strain evidence="3 4">DE 4585</strain>
    </source>
</reference>
<proteinExistence type="predicted"/>
<feature type="region of interest" description="Disordered" evidence="2">
    <location>
        <begin position="36"/>
        <end position="55"/>
    </location>
</feature>
<dbReference type="InterPro" id="IPR009091">
    <property type="entry name" value="RCC1/BLIP-II"/>
</dbReference>
<dbReference type="PANTHER" id="PTHR22870">
    <property type="entry name" value="REGULATOR OF CHROMOSOME CONDENSATION"/>
    <property type="match status" value="1"/>
</dbReference>
<keyword evidence="1" id="KW-0677">Repeat</keyword>
<dbReference type="EMBL" id="PECH01000006">
    <property type="protein sequence ID" value="TDZ83235.1"/>
    <property type="molecule type" value="Genomic_DNA"/>
</dbReference>
<evidence type="ECO:0000313" key="4">
    <source>
        <dbReference type="Proteomes" id="UP000295117"/>
    </source>
</evidence>
<comment type="caution">
    <text evidence="3">The sequence shown here is derived from an EMBL/GenBank/DDBJ whole genome shotgun (WGS) entry which is preliminary data.</text>
</comment>
<dbReference type="PROSITE" id="PS50012">
    <property type="entry name" value="RCC1_3"/>
    <property type="match status" value="1"/>
</dbReference>
<evidence type="ECO:0000313" key="3">
    <source>
        <dbReference type="EMBL" id="TDZ83235.1"/>
    </source>
</evidence>
<evidence type="ECO:0000256" key="2">
    <source>
        <dbReference type="SAM" id="MobiDB-lite"/>
    </source>
</evidence>
<name>A0A4R8S258_9MYCO</name>
<dbReference type="InterPro" id="IPR051210">
    <property type="entry name" value="Ub_ligase/GEF_domain"/>
</dbReference>
<feature type="compositionally biased region" description="Polar residues" evidence="2">
    <location>
        <begin position="38"/>
        <end position="52"/>
    </location>
</feature>
<dbReference type="AlphaFoldDB" id="A0A4R8S258"/>
<dbReference type="SUPFAM" id="SSF50985">
    <property type="entry name" value="RCC1/BLIP-II"/>
    <property type="match status" value="2"/>
</dbReference>
<dbReference type="Pfam" id="PF00415">
    <property type="entry name" value="RCC1"/>
    <property type="match status" value="1"/>
</dbReference>
<dbReference type="Gene3D" id="2.130.10.30">
    <property type="entry name" value="Regulator of chromosome condensation 1/beta-lactamase-inhibitor protein II"/>
    <property type="match status" value="3"/>
</dbReference>
<dbReference type="PANTHER" id="PTHR22870:SF408">
    <property type="entry name" value="OS09G0560450 PROTEIN"/>
    <property type="match status" value="1"/>
</dbReference>
<sequence length="387" mass="39553" precursor="true">MVTAKRKNAAFLAAAVLVAVIVAGSGVFTYMHTGGSSGSQPSTVSAGSSEAPPTTVKEVNRFPVARLSTSGLGGFCAVLTTGRAYCWGQEVNSSTPQLVQINPVEQISIGWVTCVISRGEVWCWHNHGDRKPFKQEGVAGATAIETSVQTTCAIAVGDVYCLGANTAGTVGDGTHDPRDAPTKVNGPVGATALTLDTSTACAVASGDLWCWGDNTFGQLGDGTKAEPPDHMANRPVPAKVAGLGRVTAASTGGARTCAISDGDLFCWGRGMIELSLDSLTPTALPSFGKVTAVSVGQESVCVIRDDGAVVCGGGNRWGQLGTSKGFAIDEVVVLKGIAGATAIAANNRSTCAANGAGTYCWGGNDDGQLGDGTTTSHWERTLVRWPN</sequence>